<reference evidence="1" key="2">
    <citation type="submission" date="2025-03" db="EMBL/GenBank/DDBJ databases">
        <authorList>
            <consortium name="ELIXIR-Norway"/>
            <consortium name="Elixir Norway"/>
        </authorList>
    </citation>
    <scope>NUCLEOTIDE SEQUENCE</scope>
</reference>
<evidence type="ECO:0000313" key="2">
    <source>
        <dbReference type="Proteomes" id="UP001162501"/>
    </source>
</evidence>
<protein>
    <submittedName>
        <fullName evidence="1">Uncharacterized protein</fullName>
    </submittedName>
</protein>
<reference evidence="1" key="1">
    <citation type="submission" date="2023-05" db="EMBL/GenBank/DDBJ databases">
        <authorList>
            <consortium name="ELIXIR-Norway"/>
        </authorList>
    </citation>
    <scope>NUCLEOTIDE SEQUENCE</scope>
</reference>
<proteinExistence type="predicted"/>
<organism evidence="1 2">
    <name type="scientific">Rangifer tarandus platyrhynchus</name>
    <name type="common">Svalbard reindeer</name>
    <dbReference type="NCBI Taxonomy" id="3082113"/>
    <lineage>
        <taxon>Eukaryota</taxon>
        <taxon>Metazoa</taxon>
        <taxon>Chordata</taxon>
        <taxon>Craniata</taxon>
        <taxon>Vertebrata</taxon>
        <taxon>Euteleostomi</taxon>
        <taxon>Mammalia</taxon>
        <taxon>Eutheria</taxon>
        <taxon>Laurasiatheria</taxon>
        <taxon>Artiodactyla</taxon>
        <taxon>Ruminantia</taxon>
        <taxon>Pecora</taxon>
        <taxon>Cervidae</taxon>
        <taxon>Odocoileinae</taxon>
        <taxon>Rangifer</taxon>
    </lineage>
</organism>
<name>A0AC59ZZN4_RANTA</name>
<evidence type="ECO:0000313" key="1">
    <source>
        <dbReference type="EMBL" id="CAN0524422.1"/>
    </source>
</evidence>
<dbReference type="EMBL" id="OX596089">
    <property type="protein sequence ID" value="CAN0524422.1"/>
    <property type="molecule type" value="Genomic_DNA"/>
</dbReference>
<gene>
    <name evidence="1" type="ORF">MRATA1EN22A_LOCUS23940</name>
</gene>
<accession>A0AC59ZZN4</accession>
<dbReference type="Proteomes" id="UP001162501">
    <property type="component" value="Chromosome 5"/>
</dbReference>
<sequence length="117" mass="13815">MWTLILIVRVIHNFTRKCCIIVVIANILLATSNGNEFKTSALKKLNDSFLSPFRFAKIKVPVSTFLCCIRFSHFLSLLSHHFYVSYHYHFHHIFFSCLSYFNLFSVSLEYECVIHFK</sequence>